<evidence type="ECO:0000256" key="2">
    <source>
        <dbReference type="ARBA" id="ARBA00023079"/>
    </source>
</evidence>
<dbReference type="GO" id="GO:0034354">
    <property type="term" value="P:'de novo' NAD+ biosynthetic process from L-tryptophan"/>
    <property type="evidence" value="ECO:0007669"/>
    <property type="project" value="UniProtKB-UniRule"/>
</dbReference>
<dbReference type="Pfam" id="PF20434">
    <property type="entry name" value="BD-FAE"/>
    <property type="match status" value="1"/>
</dbReference>
<dbReference type="SUPFAM" id="SSF53474">
    <property type="entry name" value="alpha/beta-Hydrolases"/>
    <property type="match status" value="1"/>
</dbReference>
<dbReference type="HAMAP" id="MF_03014">
    <property type="entry name" value="KFase"/>
    <property type="match status" value="1"/>
</dbReference>
<evidence type="ECO:0000256" key="3">
    <source>
        <dbReference type="HAMAP-Rule" id="MF_03014"/>
    </source>
</evidence>
<dbReference type="GO" id="GO:0004061">
    <property type="term" value="F:arylformamidase activity"/>
    <property type="evidence" value="ECO:0007669"/>
    <property type="project" value="UniProtKB-UniRule"/>
</dbReference>
<name>A0A1L0CWK1_9ASCO</name>
<keyword evidence="2 3" id="KW-0823">Tryptophan catabolism</keyword>
<protein>
    <recommendedName>
        <fullName evidence="3">Kynurenine formamidase</fullName>
        <shortName evidence="3">KFA</shortName>
        <shortName evidence="3">KFase</shortName>
        <ecNumber evidence="3">3.5.1.9</ecNumber>
    </recommendedName>
    <alternativeName>
        <fullName evidence="3">Arylformamidase</fullName>
    </alternativeName>
    <alternativeName>
        <fullName evidence="3">N-formylkynurenine formamidase</fullName>
        <shortName evidence="3">FKF</shortName>
    </alternativeName>
</protein>
<dbReference type="PANTHER" id="PTHR48081:SF33">
    <property type="entry name" value="KYNURENINE FORMAMIDASE"/>
    <property type="match status" value="1"/>
</dbReference>
<comment type="pathway">
    <text evidence="3">Amino-acid degradation; L-tryptophan degradation via kynurenine pathway; L-kynurenine from L-tryptophan: step 2/2.</text>
</comment>
<feature type="active site" evidence="3">
    <location>
        <position position="240"/>
    </location>
</feature>
<feature type="active site" description="Nucleophile" evidence="3">
    <location>
        <position position="107"/>
    </location>
</feature>
<comment type="domain">
    <text evidence="3">The main chain amide nitrogen atoms of the second glycine and its adjacent residue in the HGGXW motif define the oxyanion hole, and stabilize the oxyanion that forms during the nucleophilic attack by the catalytic serine during substrate cleavage.</text>
</comment>
<comment type="similarity">
    <text evidence="3">Belongs to the kynurenine formamidase family.</text>
</comment>
<dbReference type="Gene3D" id="3.40.50.1820">
    <property type="entry name" value="alpha/beta hydrolase"/>
    <property type="match status" value="1"/>
</dbReference>
<evidence type="ECO:0000313" key="5">
    <source>
        <dbReference type="EMBL" id="SGZ48505.1"/>
    </source>
</evidence>
<dbReference type="UniPathway" id="UPA00333">
    <property type="reaction ID" value="UER00454"/>
</dbReference>
<dbReference type="EMBL" id="LT635764">
    <property type="protein sequence ID" value="SGZ48505.1"/>
    <property type="molecule type" value="Genomic_DNA"/>
</dbReference>
<accession>A0A1L0CWK1</accession>
<dbReference type="InterPro" id="IPR049492">
    <property type="entry name" value="BD-FAE-like_dom"/>
</dbReference>
<proteinExistence type="inferred from homology"/>
<dbReference type="InterPro" id="IPR027519">
    <property type="entry name" value="KFase_ver/fungi-typ"/>
</dbReference>
<dbReference type="PANTHER" id="PTHR48081">
    <property type="entry name" value="AB HYDROLASE SUPERFAMILY PROTEIN C4A8.06C"/>
    <property type="match status" value="1"/>
</dbReference>
<evidence type="ECO:0000259" key="4">
    <source>
        <dbReference type="Pfam" id="PF20434"/>
    </source>
</evidence>
<keyword evidence="1 3" id="KW-0378">Hydrolase</keyword>
<dbReference type="EC" id="3.5.1.9" evidence="3"/>
<gene>
    <name evidence="3" type="primary">BNA7</name>
    <name evidence="5" type="ORF">SAMEA4029009_CIC11G00000003353</name>
</gene>
<comment type="catalytic activity">
    <reaction evidence="3">
        <text>N-formyl-L-kynurenine + H2O = L-kynurenine + formate + H(+)</text>
        <dbReference type="Rhea" id="RHEA:13009"/>
        <dbReference type="ChEBI" id="CHEBI:15377"/>
        <dbReference type="ChEBI" id="CHEBI:15378"/>
        <dbReference type="ChEBI" id="CHEBI:15740"/>
        <dbReference type="ChEBI" id="CHEBI:57959"/>
        <dbReference type="ChEBI" id="CHEBI:58629"/>
        <dbReference type="EC" id="3.5.1.9"/>
    </reaction>
</comment>
<organism evidence="5 6">
    <name type="scientific">Sungouiella intermedia</name>
    <dbReference type="NCBI Taxonomy" id="45354"/>
    <lineage>
        <taxon>Eukaryota</taxon>
        <taxon>Fungi</taxon>
        <taxon>Dikarya</taxon>
        <taxon>Ascomycota</taxon>
        <taxon>Saccharomycotina</taxon>
        <taxon>Pichiomycetes</taxon>
        <taxon>Metschnikowiaceae</taxon>
        <taxon>Sungouiella</taxon>
    </lineage>
</organism>
<feature type="active site" evidence="3">
    <location>
        <position position="208"/>
    </location>
</feature>
<evidence type="ECO:0000313" key="6">
    <source>
        <dbReference type="Proteomes" id="UP000182259"/>
    </source>
</evidence>
<dbReference type="Proteomes" id="UP000182259">
    <property type="component" value="Chromosome I"/>
</dbReference>
<comment type="subunit">
    <text evidence="3">Homodimer.</text>
</comment>
<sequence>MIDISNGTQIAYGDDVLQKIKVFNFSPHNSHTIVLIHGGAWRDPNNTFLDFEDLVGYLLKEHNLIGVNYRLSPDNKHPCHIEDVVAGIGKIQTLVAPGTEYSFVGHSVGATLLLQLLNYHEIIDLGNGDFTVSKSLPKLDLKIRYIYFVDGIYDIQDLIAEYGAPYKLFVDCAFESEKQYLEASQMTWSLSKEFLWEFKAVVIQSEDDELLSQRQSDTFVGFLKKRQCAVEYLQGNWGKHEEVYRHPYLAEIIETRSQKLLRSEVAK</sequence>
<dbReference type="GO" id="GO:0019441">
    <property type="term" value="P:L-tryptophan catabolic process to kynurenine"/>
    <property type="evidence" value="ECO:0007669"/>
    <property type="project" value="UniProtKB-UniRule"/>
</dbReference>
<comment type="function">
    <text evidence="3">Catalyzes the hydrolysis of N-formyl-L-kynurenine to L-kynurenine, the second step in the kynurenine pathway of tryptophan degradation. Kynurenine may be further oxidized to nicotinic acid, NAD(H) and NADP(H). Required for elimination of toxic metabolites.</text>
</comment>
<dbReference type="InterPro" id="IPR050300">
    <property type="entry name" value="GDXG_lipolytic_enzyme"/>
</dbReference>
<dbReference type="ESTHER" id="9asco-a0a1l0cwk1">
    <property type="family name" value="Kynurenine-formamidase"/>
</dbReference>
<dbReference type="InterPro" id="IPR029058">
    <property type="entry name" value="AB_hydrolase_fold"/>
</dbReference>
<reference evidence="5 6" key="1">
    <citation type="submission" date="2016-10" db="EMBL/GenBank/DDBJ databases">
        <authorList>
            <person name="de Groot N.N."/>
        </authorList>
    </citation>
    <scope>NUCLEOTIDE SEQUENCE [LARGE SCALE GENOMIC DNA]</scope>
    <source>
        <strain evidence="5 6">PYCC 4715</strain>
    </source>
</reference>
<feature type="short sequence motif" description="HGGXW" evidence="3">
    <location>
        <begin position="37"/>
        <end position="41"/>
    </location>
</feature>
<evidence type="ECO:0000256" key="1">
    <source>
        <dbReference type="ARBA" id="ARBA00022801"/>
    </source>
</evidence>
<dbReference type="AlphaFoldDB" id="A0A1L0CWK1"/>
<feature type="domain" description="BD-FAE-like" evidence="4">
    <location>
        <begin position="29"/>
        <end position="219"/>
    </location>
</feature>